<reference evidence="2 3" key="1">
    <citation type="submission" date="2020-07" db="EMBL/GenBank/DDBJ databases">
        <title>Sequencing the genomes of 1000 actinobacteria strains.</title>
        <authorList>
            <person name="Klenk H.-P."/>
        </authorList>
    </citation>
    <scope>NUCLEOTIDE SEQUENCE [LARGE SCALE GENOMIC DNA]</scope>
    <source>
        <strain evidence="2 3">DSM 21350</strain>
    </source>
</reference>
<feature type="transmembrane region" description="Helical" evidence="1">
    <location>
        <begin position="211"/>
        <end position="229"/>
    </location>
</feature>
<keyword evidence="1" id="KW-0812">Transmembrane</keyword>
<feature type="transmembrane region" description="Helical" evidence="1">
    <location>
        <begin position="151"/>
        <end position="174"/>
    </location>
</feature>
<sequence length="272" mass="29920">MAERAPWPGGPLADYRAIAGMWVRASLAYRASFWVMTVGGALVTGLDFVGLWLMFHTIDTLGGFTLPEIGLLYGATGLGIGVADLLIGSVERIGVHVRMGTLDTMMVRPVPLLVQVCADRFQLRRLSRIVQALVVFGWAAWSVDWTPSRVLVALMMVVCSSTIFFCLFVVFSCVQFWTSDASEFANAFTYGGNTITQYPLTVFPRELVKSLTFVLPLAFVNWYPCLYLLGRPDPFGLPDWLQLAAPVPALVLVAVTALVWRTGVRHYTSTGS</sequence>
<proteinExistence type="predicted"/>
<evidence type="ECO:0000313" key="2">
    <source>
        <dbReference type="EMBL" id="NYD41778.1"/>
    </source>
</evidence>
<keyword evidence="3" id="KW-1185">Reference proteome</keyword>
<comment type="caution">
    <text evidence="2">The sequence shown here is derived from an EMBL/GenBank/DDBJ whole genome shotgun (WGS) entry which is preliminary data.</text>
</comment>
<dbReference type="PANTHER" id="PTHR36833:SF1">
    <property type="entry name" value="INTEGRAL MEMBRANE TRANSPORT PROTEIN"/>
    <property type="match status" value="1"/>
</dbReference>
<evidence type="ECO:0000313" key="3">
    <source>
        <dbReference type="Proteomes" id="UP000535511"/>
    </source>
</evidence>
<evidence type="ECO:0000256" key="1">
    <source>
        <dbReference type="SAM" id="Phobius"/>
    </source>
</evidence>
<accession>A0A7Y9E5T8</accession>
<keyword evidence="1" id="KW-0472">Membrane</keyword>
<feature type="transmembrane region" description="Helical" evidence="1">
    <location>
        <begin position="70"/>
        <end position="90"/>
    </location>
</feature>
<keyword evidence="1" id="KW-1133">Transmembrane helix</keyword>
<dbReference type="Proteomes" id="UP000535511">
    <property type="component" value="Unassembled WGS sequence"/>
</dbReference>
<gene>
    <name evidence="2" type="ORF">BJZ21_001861</name>
</gene>
<dbReference type="RefSeq" id="WP_343052067.1">
    <property type="nucleotide sequence ID" value="NZ_JACCBG010000001.1"/>
</dbReference>
<dbReference type="EMBL" id="JACCBG010000001">
    <property type="protein sequence ID" value="NYD41778.1"/>
    <property type="molecule type" value="Genomic_DNA"/>
</dbReference>
<protein>
    <submittedName>
        <fullName evidence="2">ABC-2 type transport system permease protein</fullName>
    </submittedName>
</protein>
<dbReference type="InterPro" id="IPR010390">
    <property type="entry name" value="ABC-2_transporter-like"/>
</dbReference>
<organism evidence="2 3">
    <name type="scientific">Nocardioides panaciterrulae</name>
    <dbReference type="NCBI Taxonomy" id="661492"/>
    <lineage>
        <taxon>Bacteria</taxon>
        <taxon>Bacillati</taxon>
        <taxon>Actinomycetota</taxon>
        <taxon>Actinomycetes</taxon>
        <taxon>Propionibacteriales</taxon>
        <taxon>Nocardioidaceae</taxon>
        <taxon>Nocardioides</taxon>
    </lineage>
</organism>
<name>A0A7Y9E5T8_9ACTN</name>
<feature type="transmembrane region" description="Helical" evidence="1">
    <location>
        <begin position="31"/>
        <end position="55"/>
    </location>
</feature>
<dbReference type="Pfam" id="PF06182">
    <property type="entry name" value="ABC2_membrane_6"/>
    <property type="match status" value="1"/>
</dbReference>
<feature type="transmembrane region" description="Helical" evidence="1">
    <location>
        <begin position="241"/>
        <end position="260"/>
    </location>
</feature>
<feature type="transmembrane region" description="Helical" evidence="1">
    <location>
        <begin position="129"/>
        <end position="145"/>
    </location>
</feature>
<dbReference type="PANTHER" id="PTHR36833">
    <property type="entry name" value="SLR0610 PROTEIN-RELATED"/>
    <property type="match status" value="1"/>
</dbReference>
<dbReference type="AlphaFoldDB" id="A0A7Y9E5T8"/>